<dbReference type="Proteomes" id="UP000606115">
    <property type="component" value="Unassembled WGS sequence"/>
</dbReference>
<feature type="domain" description="WYL" evidence="1">
    <location>
        <begin position="149"/>
        <end position="212"/>
    </location>
</feature>
<dbReference type="PROSITE" id="PS52050">
    <property type="entry name" value="WYL"/>
    <property type="match status" value="2"/>
</dbReference>
<dbReference type="EMBL" id="BMKX01000006">
    <property type="protein sequence ID" value="GGJ64600.1"/>
    <property type="molecule type" value="Genomic_DNA"/>
</dbReference>
<protein>
    <recommendedName>
        <fullName evidence="6">WYL domain-containing protein</fullName>
    </recommendedName>
</protein>
<feature type="domain" description="WCX" evidence="3">
    <location>
        <begin position="275"/>
        <end position="320"/>
    </location>
</feature>
<dbReference type="GeneID" id="303304800"/>
<evidence type="ECO:0000259" key="3">
    <source>
        <dbReference type="Pfam" id="PF25583"/>
    </source>
</evidence>
<gene>
    <name evidence="4" type="ORF">GCM10007173_24460</name>
</gene>
<organism evidence="4 5">
    <name type="scientific">Glutamicibacter ardleyensis</name>
    <dbReference type="NCBI Taxonomy" id="225894"/>
    <lineage>
        <taxon>Bacteria</taxon>
        <taxon>Bacillati</taxon>
        <taxon>Actinomycetota</taxon>
        <taxon>Actinomycetes</taxon>
        <taxon>Micrococcales</taxon>
        <taxon>Micrococcaceae</taxon>
        <taxon>Glutamicibacter</taxon>
    </lineage>
</organism>
<dbReference type="Pfam" id="PF25583">
    <property type="entry name" value="WCX"/>
    <property type="match status" value="2"/>
</dbReference>
<keyword evidence="5" id="KW-1185">Reference proteome</keyword>
<evidence type="ECO:0008006" key="6">
    <source>
        <dbReference type="Google" id="ProtNLM"/>
    </source>
</evidence>
<comment type="caution">
    <text evidence="4">The sequence shown here is derived from an EMBL/GenBank/DDBJ whole genome shotgun (WGS) entry which is preliminary data.</text>
</comment>
<evidence type="ECO:0000313" key="4">
    <source>
        <dbReference type="EMBL" id="GGJ64600.1"/>
    </source>
</evidence>
<evidence type="ECO:0000259" key="1">
    <source>
        <dbReference type="Pfam" id="PF13280"/>
    </source>
</evidence>
<evidence type="ECO:0000259" key="2">
    <source>
        <dbReference type="Pfam" id="PF19187"/>
    </source>
</evidence>
<dbReference type="Pfam" id="PF19187">
    <property type="entry name" value="HTH_PafC"/>
    <property type="match status" value="1"/>
</dbReference>
<feature type="domain" description="PafC HTH" evidence="2">
    <location>
        <begin position="351"/>
        <end position="467"/>
    </location>
</feature>
<dbReference type="PANTHER" id="PTHR34580">
    <property type="match status" value="1"/>
</dbReference>
<name>A0ABQ2DMW4_9MICC</name>
<proteinExistence type="predicted"/>
<reference evidence="5" key="1">
    <citation type="journal article" date="2019" name="Int. J. Syst. Evol. Microbiol.">
        <title>The Global Catalogue of Microorganisms (GCM) 10K type strain sequencing project: providing services to taxonomists for standard genome sequencing and annotation.</title>
        <authorList>
            <consortium name="The Broad Institute Genomics Platform"/>
            <consortium name="The Broad Institute Genome Sequencing Center for Infectious Disease"/>
            <person name="Wu L."/>
            <person name="Ma J."/>
        </authorList>
    </citation>
    <scope>NUCLEOTIDE SEQUENCE [LARGE SCALE GENOMIC DNA]</scope>
    <source>
        <strain evidence="5">CGMCC 1.3685</strain>
    </source>
</reference>
<dbReference type="InterPro" id="IPR026881">
    <property type="entry name" value="WYL_dom"/>
</dbReference>
<dbReference type="InterPro" id="IPR057727">
    <property type="entry name" value="WCX_dom"/>
</dbReference>
<feature type="domain" description="WYL" evidence="1">
    <location>
        <begin position="494"/>
        <end position="559"/>
    </location>
</feature>
<dbReference type="InterPro" id="IPR051534">
    <property type="entry name" value="CBASS_pafABC_assoc_protein"/>
</dbReference>
<dbReference type="RefSeq" id="WP_188685961.1">
    <property type="nucleotide sequence ID" value="NZ_BMKX01000006.1"/>
</dbReference>
<dbReference type="PANTHER" id="PTHR34580:SF1">
    <property type="entry name" value="PROTEIN PAFC"/>
    <property type="match status" value="1"/>
</dbReference>
<dbReference type="InterPro" id="IPR043839">
    <property type="entry name" value="PafC_HTH"/>
</dbReference>
<accession>A0ABQ2DMW4</accession>
<sequence>MRIKQTDGPSKAERLTSLIYALATTERRFSAERIGDYLNPTGNAEAREKAIERLKDDIRNEFGLRLITEVIDDIPYYRIDTSDWFLPAIDFSVAESSMIALAASLWKDSKVQALALSAAARITGNQSNDASIAPYTGAMLPRLSVDDPNFKACALAVFNKKTLKFDYEDAQGNTTKRVVDMWGIGQRFGNWYFTGWDHHREAQRVFRLNRLQGHFTIQVRREGASNTDYHPRPQDFSMTEVLQDFDLRNPGHLAVVELLDDSATPLRARAINGTRSSATLNIGYADQHSFAAELASFGPAVKVMQPRELALQVANTLKDARAAQHDIAQLSALKDVKFKPHRALGRSSTAQQVMRNIDMIQYVVAQGSVTIGELCERYSMTQAKVRDELAMIMMCGVPNGQHDELINVNDGDLDSDEVTITNAAFLAEPQKLAPLEAVAVLGGLNALDSIPAFEHREVLRSALQKINAAVARFDGWNGALGFALTQVREHDTPAQLIQALRTKVVADIDYYSANSQTHQRREIEPIRLIEDGPVQYLRAWCRKRQAILTFRVDRVLDVKLTEEPFVLGERHQDYEKLDFSYSANSDDLEVEFYVAAEAVAVIEAFNPIAWSQSKVESGHLAKVRLSDHLVAAPWVARHGGKIVVVGPDATRERVEKWLDDAIRMYED</sequence>
<dbReference type="Pfam" id="PF13280">
    <property type="entry name" value="WYL"/>
    <property type="match status" value="2"/>
</dbReference>
<feature type="domain" description="WCX" evidence="3">
    <location>
        <begin position="594"/>
        <end position="660"/>
    </location>
</feature>
<evidence type="ECO:0000313" key="5">
    <source>
        <dbReference type="Proteomes" id="UP000606115"/>
    </source>
</evidence>